<feature type="transmembrane region" description="Helical" evidence="1">
    <location>
        <begin position="59"/>
        <end position="77"/>
    </location>
</feature>
<evidence type="ECO:0000313" key="3">
    <source>
        <dbReference type="Proteomes" id="UP000620327"/>
    </source>
</evidence>
<keyword evidence="1" id="KW-0812">Transmembrane</keyword>
<protein>
    <submittedName>
        <fullName evidence="2">Uncharacterized protein</fullName>
    </submittedName>
</protein>
<keyword evidence="1" id="KW-0472">Membrane</keyword>
<name>A0A923S5Q6_9FIRM</name>
<accession>A0A923S5Q6</accession>
<keyword evidence="1" id="KW-1133">Transmembrane helix</keyword>
<keyword evidence="3" id="KW-1185">Reference proteome</keyword>
<dbReference type="EMBL" id="JACOQI010000001">
    <property type="protein sequence ID" value="MBC5768815.1"/>
    <property type="molecule type" value="Genomic_DNA"/>
</dbReference>
<sequence length="111" mass="12993">MKITIDFGHPYFEENVLLGLTPDDLNCFYGDASEVDRLNLFFVLEASLHRFQGKERMKTAAYCAFLMAYYLFIALTPPASFELAEFYIDRALEWDETPEYRQWKAIIDEGN</sequence>
<organism evidence="2 3">
    <name type="scientific">Dysosmobacter segnis</name>
    <dbReference type="NCBI Taxonomy" id="2763042"/>
    <lineage>
        <taxon>Bacteria</taxon>
        <taxon>Bacillati</taxon>
        <taxon>Bacillota</taxon>
        <taxon>Clostridia</taxon>
        <taxon>Eubacteriales</taxon>
        <taxon>Oscillospiraceae</taxon>
        <taxon>Dysosmobacter</taxon>
    </lineage>
</organism>
<reference evidence="2" key="1">
    <citation type="submission" date="2020-08" db="EMBL/GenBank/DDBJ databases">
        <title>Genome public.</title>
        <authorList>
            <person name="Liu C."/>
            <person name="Sun Q."/>
        </authorList>
    </citation>
    <scope>NUCLEOTIDE SEQUENCE</scope>
    <source>
        <strain evidence="2">BX15</strain>
    </source>
</reference>
<proteinExistence type="predicted"/>
<dbReference type="AlphaFoldDB" id="A0A923S5Q6"/>
<gene>
    <name evidence="2" type="ORF">H8Z83_00410</name>
</gene>
<comment type="caution">
    <text evidence="2">The sequence shown here is derived from an EMBL/GenBank/DDBJ whole genome shotgun (WGS) entry which is preliminary data.</text>
</comment>
<dbReference type="RefSeq" id="WP_187013221.1">
    <property type="nucleotide sequence ID" value="NZ_JACOQI010000001.1"/>
</dbReference>
<evidence type="ECO:0000256" key="1">
    <source>
        <dbReference type="SAM" id="Phobius"/>
    </source>
</evidence>
<dbReference type="Proteomes" id="UP000620327">
    <property type="component" value="Unassembled WGS sequence"/>
</dbReference>
<evidence type="ECO:0000313" key="2">
    <source>
        <dbReference type="EMBL" id="MBC5768815.1"/>
    </source>
</evidence>